<comment type="caution">
    <text evidence="4">The sequence shown here is derived from an EMBL/GenBank/DDBJ whole genome shotgun (WGS) entry which is preliminary data.</text>
</comment>
<evidence type="ECO:0008006" key="6">
    <source>
        <dbReference type="Google" id="ProtNLM"/>
    </source>
</evidence>
<keyword evidence="5" id="KW-1185">Reference proteome</keyword>
<evidence type="ECO:0000313" key="4">
    <source>
        <dbReference type="EMBL" id="CAD7697450.1"/>
    </source>
</evidence>
<dbReference type="InterPro" id="IPR002110">
    <property type="entry name" value="Ankyrin_rpt"/>
</dbReference>
<dbReference type="PANTHER" id="PTHR24171:SF9">
    <property type="entry name" value="ANKYRIN REPEAT DOMAIN-CONTAINING PROTEIN 39"/>
    <property type="match status" value="1"/>
</dbReference>
<evidence type="ECO:0000256" key="2">
    <source>
        <dbReference type="ARBA" id="ARBA00023043"/>
    </source>
</evidence>
<name>A0A8S1ITX6_9CHLO</name>
<dbReference type="PANTHER" id="PTHR24171">
    <property type="entry name" value="ANKYRIN REPEAT DOMAIN-CONTAINING PROTEIN 39-RELATED"/>
    <property type="match status" value="1"/>
</dbReference>
<accession>A0A8S1ITX6</accession>
<dbReference type="PRINTS" id="PR01415">
    <property type="entry name" value="ANKYRIN"/>
</dbReference>
<reference evidence="4" key="1">
    <citation type="submission" date="2020-12" db="EMBL/GenBank/DDBJ databases">
        <authorList>
            <person name="Iha C."/>
        </authorList>
    </citation>
    <scope>NUCLEOTIDE SEQUENCE</scope>
</reference>
<gene>
    <name evidence="4" type="ORF">OSTQU699_LOCUS2811</name>
</gene>
<feature type="repeat" description="ANK" evidence="3">
    <location>
        <begin position="178"/>
        <end position="213"/>
    </location>
</feature>
<proteinExistence type="predicted"/>
<feature type="repeat" description="ANK" evidence="3">
    <location>
        <begin position="327"/>
        <end position="359"/>
    </location>
</feature>
<dbReference type="SUPFAM" id="SSF48403">
    <property type="entry name" value="Ankyrin repeat"/>
    <property type="match status" value="2"/>
</dbReference>
<dbReference type="Gene3D" id="1.25.40.20">
    <property type="entry name" value="Ankyrin repeat-containing domain"/>
    <property type="match status" value="4"/>
</dbReference>
<evidence type="ECO:0000256" key="1">
    <source>
        <dbReference type="ARBA" id="ARBA00022737"/>
    </source>
</evidence>
<feature type="repeat" description="ANK" evidence="3">
    <location>
        <begin position="435"/>
        <end position="464"/>
    </location>
</feature>
<dbReference type="InterPro" id="IPR036770">
    <property type="entry name" value="Ankyrin_rpt-contain_sf"/>
</dbReference>
<feature type="repeat" description="ANK" evidence="3">
    <location>
        <begin position="501"/>
        <end position="533"/>
    </location>
</feature>
<dbReference type="EMBL" id="CAJHUC010000660">
    <property type="protein sequence ID" value="CAD7697450.1"/>
    <property type="molecule type" value="Genomic_DNA"/>
</dbReference>
<feature type="repeat" description="ANK" evidence="3">
    <location>
        <begin position="214"/>
        <end position="246"/>
    </location>
</feature>
<organism evidence="4 5">
    <name type="scientific">Ostreobium quekettii</name>
    <dbReference type="NCBI Taxonomy" id="121088"/>
    <lineage>
        <taxon>Eukaryota</taxon>
        <taxon>Viridiplantae</taxon>
        <taxon>Chlorophyta</taxon>
        <taxon>core chlorophytes</taxon>
        <taxon>Ulvophyceae</taxon>
        <taxon>TCBD clade</taxon>
        <taxon>Bryopsidales</taxon>
        <taxon>Ostreobineae</taxon>
        <taxon>Ostreobiaceae</taxon>
        <taxon>Ostreobium</taxon>
    </lineage>
</organism>
<evidence type="ECO:0000313" key="5">
    <source>
        <dbReference type="Proteomes" id="UP000708148"/>
    </source>
</evidence>
<dbReference type="Pfam" id="PF12796">
    <property type="entry name" value="Ank_2"/>
    <property type="match status" value="4"/>
</dbReference>
<dbReference type="PROSITE" id="PS50088">
    <property type="entry name" value="ANK_REPEAT"/>
    <property type="match status" value="9"/>
</dbReference>
<protein>
    <recommendedName>
        <fullName evidence="6">Ankyrin repeat protein</fullName>
    </recommendedName>
</protein>
<dbReference type="SMART" id="SM00248">
    <property type="entry name" value="ANK"/>
    <property type="match status" value="13"/>
</dbReference>
<feature type="repeat" description="ANK" evidence="3">
    <location>
        <begin position="145"/>
        <end position="177"/>
    </location>
</feature>
<keyword evidence="1" id="KW-0677">Repeat</keyword>
<dbReference type="AlphaFoldDB" id="A0A8S1ITX6"/>
<feature type="repeat" description="ANK" evidence="3">
    <location>
        <begin position="78"/>
        <end position="110"/>
    </location>
</feature>
<evidence type="ECO:0000256" key="3">
    <source>
        <dbReference type="PROSITE-ProRule" id="PRU00023"/>
    </source>
</evidence>
<sequence>MPASRELLQSDVDEKLWDAASEGDAAGAKEALEAGADIEIRMGDFNETALGAACWEGHADVVDVLIEAGADVNARSDYGGTPLKYAVISGELAIVHALLKAGASTDGVAAGNGAGILFRVMTEGSHEVAQELIAEGQSVEGLSGVTETPLLLAAKFSHAPIVAALLDAGARPDQKDEFGATPLHFASNIGGPDSNNITRALLEAGADVDVSDNRGRTPVFYAAEFGNVGVMKILLAAGADPSLKDDDGETLESLACLCSRSVQYNFCADDGCVDGDTKAVIHSLLEGELQAAGANKKLWKAAKKGNATKVKNALDEGANIEFRWGAFKETPLGVASSHGRTEVVEVLIDAGADVEGADKDGIPPLTAAVFSGEVGVVQTLLTAGASTGRLPAGSGFLIPLIEHLTQYSLGNDSRAHSLVTPASAGLYGIFGVIETPLILASALGDLPIAEALLQAGAIPDERDSFNDTALHWAPLWSGPDSQDVAKVLLTEGASVDATGYHGATPLHVAAEFGNVGVARALVEAGANTSLENDHGDTAEDVVCLCARSKVGSYCTKACAEGGARKEIEQLLSG</sequence>
<dbReference type="Proteomes" id="UP000708148">
    <property type="component" value="Unassembled WGS sequence"/>
</dbReference>
<dbReference type="PROSITE" id="PS50297">
    <property type="entry name" value="ANK_REP_REGION"/>
    <property type="match status" value="8"/>
</dbReference>
<keyword evidence="2 3" id="KW-0040">ANK repeat</keyword>
<dbReference type="OrthoDB" id="346910at2759"/>
<feature type="repeat" description="ANK" evidence="3">
    <location>
        <begin position="45"/>
        <end position="77"/>
    </location>
</feature>
<feature type="repeat" description="ANK" evidence="3">
    <location>
        <begin position="360"/>
        <end position="386"/>
    </location>
</feature>